<gene>
    <name evidence="3" type="ORF">D1639_02400</name>
</gene>
<organism evidence="3">
    <name type="scientific">Muribaculaceae bacterium Z82</name>
    <dbReference type="NCBI Taxonomy" id="2304548"/>
    <lineage>
        <taxon>Bacteria</taxon>
        <taxon>Pseudomonadati</taxon>
        <taxon>Bacteroidota</taxon>
        <taxon>Bacteroidia</taxon>
        <taxon>Bacteroidales</taxon>
        <taxon>Muribaculaceae</taxon>
    </lineage>
</organism>
<dbReference type="Pfam" id="PF12850">
    <property type="entry name" value="Metallophos_2"/>
    <property type="match status" value="1"/>
</dbReference>
<evidence type="ECO:0000313" key="3">
    <source>
        <dbReference type="EMBL" id="NBI33902.1"/>
    </source>
</evidence>
<name>A0A7C9JIK9_9BACT</name>
<accession>A0A7C9JIK9</accession>
<protein>
    <submittedName>
        <fullName evidence="3">Metallophosphoesterase</fullName>
    </submittedName>
</protein>
<dbReference type="EMBL" id="QWKH01000009">
    <property type="protein sequence ID" value="NBI33902.1"/>
    <property type="molecule type" value="Genomic_DNA"/>
</dbReference>
<dbReference type="SUPFAM" id="SSF56300">
    <property type="entry name" value="Metallo-dependent phosphatases"/>
    <property type="match status" value="1"/>
</dbReference>
<reference evidence="3" key="1">
    <citation type="submission" date="2018-08" db="EMBL/GenBank/DDBJ databases">
        <title>Murine metabolic-syndrome-specific gut microbial biobank.</title>
        <authorList>
            <person name="Liu C."/>
        </authorList>
    </citation>
    <scope>NUCLEOTIDE SEQUENCE [LARGE SCALE GENOMIC DNA]</scope>
    <source>
        <strain evidence="3">Z82</strain>
    </source>
</reference>
<dbReference type="AlphaFoldDB" id="A0A7C9JIK9"/>
<evidence type="ECO:0000256" key="1">
    <source>
        <dbReference type="ARBA" id="ARBA00008950"/>
    </source>
</evidence>
<feature type="domain" description="Calcineurin-like phosphoesterase" evidence="2">
    <location>
        <begin position="5"/>
        <end position="149"/>
    </location>
</feature>
<dbReference type="Gene3D" id="3.60.21.10">
    <property type="match status" value="1"/>
</dbReference>
<proteinExistence type="inferred from homology"/>
<comment type="caution">
    <text evidence="3">The sequence shown here is derived from an EMBL/GenBank/DDBJ whole genome shotgun (WGS) entry which is preliminary data.</text>
</comment>
<evidence type="ECO:0000259" key="2">
    <source>
        <dbReference type="Pfam" id="PF12850"/>
    </source>
</evidence>
<comment type="similarity">
    <text evidence="1">Belongs to the metallophosphoesterase superfamily. YfcE family.</text>
</comment>
<sequence>MATLIGLLSDTHGHLSDQAYAALADVDAIIHAGDIGGPEVLRALEALAPVTAVLGNNDFDEYGPSVGRYAHPVIDGVRFLVAHKPNDVLIGFNGCPGLAPGDPIPQVRMHGHTHVPKLATDAEARPADLLINPGAVFRPRSDMGRTVGKMLVEDGRILGARIETLAGSPLVSVGEPF</sequence>
<dbReference type="InterPro" id="IPR029052">
    <property type="entry name" value="Metallo-depent_PP-like"/>
</dbReference>
<dbReference type="InterPro" id="IPR024654">
    <property type="entry name" value="Calcineurin-like_PHP_lpxH"/>
</dbReference>